<dbReference type="PANTHER" id="PTHR45784">
    <property type="entry name" value="C-TYPE LECTIN DOMAIN FAMILY 20 MEMBER A-RELATED"/>
    <property type="match status" value="1"/>
</dbReference>
<feature type="signal peptide" evidence="1">
    <location>
        <begin position="1"/>
        <end position="19"/>
    </location>
</feature>
<accession>A0A556TWI0</accession>
<organism evidence="3 4">
    <name type="scientific">Bagarius yarrelli</name>
    <name type="common">Goonch</name>
    <name type="synonym">Bagrus yarrelli</name>
    <dbReference type="NCBI Taxonomy" id="175774"/>
    <lineage>
        <taxon>Eukaryota</taxon>
        <taxon>Metazoa</taxon>
        <taxon>Chordata</taxon>
        <taxon>Craniata</taxon>
        <taxon>Vertebrata</taxon>
        <taxon>Euteleostomi</taxon>
        <taxon>Actinopterygii</taxon>
        <taxon>Neopterygii</taxon>
        <taxon>Teleostei</taxon>
        <taxon>Ostariophysi</taxon>
        <taxon>Siluriformes</taxon>
        <taxon>Sisoridae</taxon>
        <taxon>Sisorinae</taxon>
        <taxon>Bagarius</taxon>
    </lineage>
</organism>
<dbReference type="PROSITE" id="PS50041">
    <property type="entry name" value="C_TYPE_LECTIN_2"/>
    <property type="match status" value="2"/>
</dbReference>
<gene>
    <name evidence="3" type="ORF">Baya_5300</name>
</gene>
<dbReference type="Pfam" id="PF00059">
    <property type="entry name" value="Lectin_C"/>
    <property type="match status" value="2"/>
</dbReference>
<feature type="chain" id="PRO_5022014711" evidence="1">
    <location>
        <begin position="20"/>
        <end position="241"/>
    </location>
</feature>
<evidence type="ECO:0000259" key="2">
    <source>
        <dbReference type="PROSITE" id="PS50041"/>
    </source>
</evidence>
<dbReference type="PANTHER" id="PTHR45784:SF8">
    <property type="entry name" value="C-TYPE MANNOSE RECEPTOR 2-RELATED"/>
    <property type="match status" value="1"/>
</dbReference>
<dbReference type="InterPro" id="IPR016187">
    <property type="entry name" value="CTDL_fold"/>
</dbReference>
<dbReference type="AlphaFoldDB" id="A0A556TWI0"/>
<comment type="caution">
    <text evidence="3">The sequence shown here is derived from an EMBL/GenBank/DDBJ whole genome shotgun (WGS) entry which is preliminary data.</text>
</comment>
<keyword evidence="1" id="KW-0732">Signal</keyword>
<reference evidence="3 4" key="1">
    <citation type="journal article" date="2019" name="Genome Biol. Evol.">
        <title>Whole-Genome Sequencing of the Giant Devil Catfish, Bagarius yarrelli.</title>
        <authorList>
            <person name="Jiang W."/>
            <person name="Lv Y."/>
            <person name="Cheng L."/>
            <person name="Yang K."/>
            <person name="Chao B."/>
            <person name="Wang X."/>
            <person name="Li Y."/>
            <person name="Pan X."/>
            <person name="You X."/>
            <person name="Zhang Y."/>
            <person name="Yang J."/>
            <person name="Li J."/>
            <person name="Zhang X."/>
            <person name="Liu S."/>
            <person name="Sun C."/>
            <person name="Yang J."/>
            <person name="Shi Q."/>
        </authorList>
    </citation>
    <scope>NUCLEOTIDE SEQUENCE [LARGE SCALE GENOMIC DNA]</scope>
    <source>
        <strain evidence="3">JWS20170419001</strain>
        <tissue evidence="3">Muscle</tissue>
    </source>
</reference>
<dbReference type="EMBL" id="VCAZ01000024">
    <property type="protein sequence ID" value="TSK98386.1"/>
    <property type="molecule type" value="Genomic_DNA"/>
</dbReference>
<keyword evidence="3" id="KW-0430">Lectin</keyword>
<dbReference type="SMART" id="SM00034">
    <property type="entry name" value="CLECT"/>
    <property type="match status" value="2"/>
</dbReference>
<keyword evidence="4" id="KW-1185">Reference proteome</keyword>
<feature type="domain" description="C-type lectin" evidence="2">
    <location>
        <begin position="127"/>
        <end position="240"/>
    </location>
</feature>
<evidence type="ECO:0000313" key="4">
    <source>
        <dbReference type="Proteomes" id="UP000319801"/>
    </source>
</evidence>
<dbReference type="OrthoDB" id="5858677at2759"/>
<evidence type="ECO:0000256" key="1">
    <source>
        <dbReference type="SAM" id="SignalP"/>
    </source>
</evidence>
<dbReference type="GO" id="GO:0030246">
    <property type="term" value="F:carbohydrate binding"/>
    <property type="evidence" value="ECO:0007669"/>
    <property type="project" value="UniProtKB-KW"/>
</dbReference>
<dbReference type="InterPro" id="IPR001304">
    <property type="entry name" value="C-type_lectin-like"/>
</dbReference>
<name>A0A556TWI0_BAGYA</name>
<evidence type="ECO:0000313" key="3">
    <source>
        <dbReference type="EMBL" id="TSK98386.1"/>
    </source>
</evidence>
<protein>
    <submittedName>
        <fullName evidence="3">C-type lectin domain family 2 member L</fullName>
    </submittedName>
</protein>
<dbReference type="SUPFAM" id="SSF56436">
    <property type="entry name" value="C-type lectin-like"/>
    <property type="match status" value="2"/>
</dbReference>
<dbReference type="InterPro" id="IPR016186">
    <property type="entry name" value="C-type_lectin-like/link_sf"/>
</dbReference>
<proteinExistence type="predicted"/>
<dbReference type="Proteomes" id="UP000319801">
    <property type="component" value="Unassembled WGS sequence"/>
</dbReference>
<feature type="domain" description="C-type lectin" evidence="2">
    <location>
        <begin position="25"/>
        <end position="128"/>
    </location>
</feature>
<dbReference type="Gene3D" id="3.10.100.10">
    <property type="entry name" value="Mannose-Binding Protein A, subunit A"/>
    <property type="match status" value="2"/>
</dbReference>
<sequence length="241" mass="27573">MKAVHAVLLFAVLTGAASCAFTRKYIFVYTALDWHGAQTYCRTHYVDLSTINSVSEMETVSSYLNKASWIGLSGSLRTDQAQWSDGSDLEFAAWQTRYSIKGDFFCAYLYKSAFVKEDCLVSLPFCCYKWEPEIIVVQQMMNWEGALKFCRTHYTDLVSLTSKADLHSVRTVIRNNESASLWTGLRFLDGLWFWVNQEPLENLVTLSPCPARPFHCGALKVNDYTLETRNCNENMAFICYK</sequence>
<dbReference type="PROSITE" id="PS51257">
    <property type="entry name" value="PROKAR_LIPOPROTEIN"/>
    <property type="match status" value="1"/>
</dbReference>